<dbReference type="EMBL" id="VSSQ01067880">
    <property type="protein sequence ID" value="MPN20192.1"/>
    <property type="molecule type" value="Genomic_DNA"/>
</dbReference>
<accession>A0A645G2M2</accession>
<evidence type="ECO:0000313" key="1">
    <source>
        <dbReference type="EMBL" id="MPN20192.1"/>
    </source>
</evidence>
<dbReference type="AlphaFoldDB" id="A0A645G2M2"/>
<organism evidence="1">
    <name type="scientific">bioreactor metagenome</name>
    <dbReference type="NCBI Taxonomy" id="1076179"/>
    <lineage>
        <taxon>unclassified sequences</taxon>
        <taxon>metagenomes</taxon>
        <taxon>ecological metagenomes</taxon>
    </lineage>
</organism>
<name>A0A645G2M2_9ZZZZ</name>
<gene>
    <name evidence="1" type="ORF">SDC9_167570</name>
</gene>
<sequence>MPYYLIEKRVGFRFAELTSDALTINGNRISGVSFEPDFLLPEEEFETLCGEDASRYVFLKDSDPALEAKLERCSKFGVPVVMGLTGVRNPSFFSTYPCVCVFTAVPGSEGEKSGRNVAHHAPLVSMEQLLKLF</sequence>
<protein>
    <submittedName>
        <fullName evidence="1">Uncharacterized protein</fullName>
    </submittedName>
</protein>
<comment type="caution">
    <text evidence="1">The sequence shown here is derived from an EMBL/GenBank/DDBJ whole genome shotgun (WGS) entry which is preliminary data.</text>
</comment>
<reference evidence="1" key="1">
    <citation type="submission" date="2019-08" db="EMBL/GenBank/DDBJ databases">
        <authorList>
            <person name="Kucharzyk K."/>
            <person name="Murdoch R.W."/>
            <person name="Higgins S."/>
            <person name="Loffler F."/>
        </authorList>
    </citation>
    <scope>NUCLEOTIDE SEQUENCE</scope>
</reference>
<proteinExistence type="predicted"/>